<gene>
    <name evidence="1" type="ORF">GRI65_14535</name>
</gene>
<comment type="caution">
    <text evidence="1">The sequence shown here is derived from an EMBL/GenBank/DDBJ whole genome shotgun (WGS) entry which is preliminary data.</text>
</comment>
<accession>A0A845B8B4</accession>
<name>A0A845B8B4_9SPHN</name>
<dbReference type="Proteomes" id="UP000431922">
    <property type="component" value="Unassembled WGS sequence"/>
</dbReference>
<protein>
    <submittedName>
        <fullName evidence="1">Uncharacterized protein</fullName>
    </submittedName>
</protein>
<dbReference type="EMBL" id="WTYL01000005">
    <property type="protein sequence ID" value="MXP45667.1"/>
    <property type="molecule type" value="Genomic_DNA"/>
</dbReference>
<reference evidence="1 2" key="1">
    <citation type="submission" date="2019-12" db="EMBL/GenBank/DDBJ databases">
        <title>Genomic-based taxomic classification of the family Erythrobacteraceae.</title>
        <authorList>
            <person name="Xu L."/>
        </authorList>
    </citation>
    <scope>NUCLEOTIDE SEQUENCE [LARGE SCALE GENOMIC DNA]</scope>
    <source>
        <strain evidence="1 2">KCTC 42453</strain>
    </source>
</reference>
<keyword evidence="2" id="KW-1185">Reference proteome</keyword>
<dbReference type="OrthoDB" id="7411269at2"/>
<organism evidence="1 2">
    <name type="scientific">Allopontixanthobacter sediminis</name>
    <dbReference type="NCBI Taxonomy" id="1689985"/>
    <lineage>
        <taxon>Bacteria</taxon>
        <taxon>Pseudomonadati</taxon>
        <taxon>Pseudomonadota</taxon>
        <taxon>Alphaproteobacteria</taxon>
        <taxon>Sphingomonadales</taxon>
        <taxon>Erythrobacteraceae</taxon>
        <taxon>Allopontixanthobacter</taxon>
    </lineage>
</organism>
<dbReference type="RefSeq" id="WP_160757316.1">
    <property type="nucleotide sequence ID" value="NZ_WTYL01000005.1"/>
</dbReference>
<sequence>MILRQVHGWQVLLADLSLILFITAAATISQPGTEAAPDRLAQQTIRFSPGGDTLPAAVYRVETGDGPDDLRAWISAYSPDPRESLDITIGYHPHRFDAAADRARVLMRQAQEGGQEPRITFEADQGEGITASFGFSGNTVVARKLLNTP</sequence>
<evidence type="ECO:0000313" key="2">
    <source>
        <dbReference type="Proteomes" id="UP000431922"/>
    </source>
</evidence>
<evidence type="ECO:0000313" key="1">
    <source>
        <dbReference type="EMBL" id="MXP45667.1"/>
    </source>
</evidence>
<proteinExistence type="predicted"/>
<dbReference type="AlphaFoldDB" id="A0A845B8B4"/>